<dbReference type="AlphaFoldDB" id="A0A654U276"/>
<protein>
    <submittedName>
        <fullName evidence="2">Cellobiose phosphorylase</fullName>
    </submittedName>
</protein>
<accession>A0A654U276</accession>
<evidence type="ECO:0000313" key="2">
    <source>
        <dbReference type="EMBL" id="CFR79735.1"/>
    </source>
</evidence>
<name>A0A654U276_MYCTX</name>
<feature type="region of interest" description="Disordered" evidence="1">
    <location>
        <begin position="1"/>
        <end position="59"/>
    </location>
</feature>
<dbReference type="Proteomes" id="UP000046680">
    <property type="component" value="Unassembled WGS sequence"/>
</dbReference>
<reference evidence="2 3" key="1">
    <citation type="submission" date="2015-03" db="EMBL/GenBank/DDBJ databases">
        <authorList>
            <consortium name="Pathogen Informatics"/>
        </authorList>
    </citation>
    <scope>NUCLEOTIDE SEQUENCE [LARGE SCALE GENOMIC DNA]</scope>
    <source>
        <strain evidence="2 3">C09601061</strain>
    </source>
</reference>
<gene>
    <name evidence="2" type="ORF">ERS007657_01773</name>
</gene>
<organism evidence="2 3">
    <name type="scientific">Mycobacterium tuberculosis</name>
    <dbReference type="NCBI Taxonomy" id="1773"/>
    <lineage>
        <taxon>Bacteria</taxon>
        <taxon>Bacillati</taxon>
        <taxon>Actinomycetota</taxon>
        <taxon>Actinomycetes</taxon>
        <taxon>Mycobacteriales</taxon>
        <taxon>Mycobacteriaceae</taxon>
        <taxon>Mycobacterium</taxon>
        <taxon>Mycobacterium tuberculosis complex</taxon>
    </lineage>
</organism>
<proteinExistence type="predicted"/>
<evidence type="ECO:0000313" key="3">
    <source>
        <dbReference type="Proteomes" id="UP000046680"/>
    </source>
</evidence>
<evidence type="ECO:0000256" key="1">
    <source>
        <dbReference type="SAM" id="MobiDB-lite"/>
    </source>
</evidence>
<feature type="compositionally biased region" description="Polar residues" evidence="1">
    <location>
        <begin position="30"/>
        <end position="41"/>
    </location>
</feature>
<dbReference type="EMBL" id="CGCX01000594">
    <property type="protein sequence ID" value="CFR79735.1"/>
    <property type="molecule type" value="Genomic_DNA"/>
</dbReference>
<sequence>MRGSSDSESCLAAASSISDSNSADSARMLTPSSVTDRNPPSTAILRSFSPSRSTRTMASSTNWATNGMWRGRMPISPTVVRVNRNFAVPDQMFRSTATISTFNSAMPQLPSQLGAETLGFLGQVIKATDQEEGLFGYVIEIALAQAVERFNGLLHRDGRTRLAGELFGCHHVLR</sequence>
<feature type="compositionally biased region" description="Polar residues" evidence="1">
    <location>
        <begin position="48"/>
        <end position="59"/>
    </location>
</feature>
<feature type="compositionally biased region" description="Low complexity" evidence="1">
    <location>
        <begin position="12"/>
        <end position="26"/>
    </location>
</feature>